<evidence type="ECO:0000256" key="3">
    <source>
        <dbReference type="ARBA" id="ARBA00022452"/>
    </source>
</evidence>
<name>A0ABV9F1T3_9SPHN</name>
<reference evidence="17" key="1">
    <citation type="journal article" date="2019" name="Int. J. Syst. Evol. Microbiol.">
        <title>The Global Catalogue of Microorganisms (GCM) 10K type strain sequencing project: providing services to taxonomists for standard genome sequencing and annotation.</title>
        <authorList>
            <consortium name="The Broad Institute Genomics Platform"/>
            <consortium name="The Broad Institute Genome Sequencing Center for Infectious Disease"/>
            <person name="Wu L."/>
            <person name="Ma J."/>
        </authorList>
    </citation>
    <scope>NUCLEOTIDE SEQUENCE [LARGE SCALE GENOMIC DNA]</scope>
    <source>
        <strain evidence="17">NBRC 103632</strain>
    </source>
</reference>
<dbReference type="InterPro" id="IPR012910">
    <property type="entry name" value="Plug_dom"/>
</dbReference>
<keyword evidence="10 11" id="KW-0998">Cell outer membrane</keyword>
<keyword evidence="9 11" id="KW-0472">Membrane</keyword>
<keyword evidence="16" id="KW-0675">Receptor</keyword>
<evidence type="ECO:0000256" key="1">
    <source>
        <dbReference type="ARBA" id="ARBA00004571"/>
    </source>
</evidence>
<evidence type="ECO:0000313" key="17">
    <source>
        <dbReference type="Proteomes" id="UP001595957"/>
    </source>
</evidence>
<evidence type="ECO:0000256" key="10">
    <source>
        <dbReference type="ARBA" id="ARBA00023237"/>
    </source>
</evidence>
<evidence type="ECO:0000256" key="7">
    <source>
        <dbReference type="ARBA" id="ARBA00023065"/>
    </source>
</evidence>
<dbReference type="PROSITE" id="PS52016">
    <property type="entry name" value="TONB_DEPENDENT_REC_3"/>
    <property type="match status" value="1"/>
</dbReference>
<dbReference type="EMBL" id="JBHSFZ010000058">
    <property type="protein sequence ID" value="MFC4595860.1"/>
    <property type="molecule type" value="Genomic_DNA"/>
</dbReference>
<protein>
    <submittedName>
        <fullName evidence="16">TonB-dependent receptor</fullName>
    </submittedName>
</protein>
<dbReference type="Pfam" id="PF07715">
    <property type="entry name" value="Plug"/>
    <property type="match status" value="1"/>
</dbReference>
<gene>
    <name evidence="16" type="ORF">ACFO3E_16990</name>
</gene>
<dbReference type="Gene3D" id="2.40.170.20">
    <property type="entry name" value="TonB-dependent receptor, beta-barrel domain"/>
    <property type="match status" value="1"/>
</dbReference>
<evidence type="ECO:0000256" key="6">
    <source>
        <dbReference type="ARBA" id="ARBA00023004"/>
    </source>
</evidence>
<dbReference type="InterPro" id="IPR039426">
    <property type="entry name" value="TonB-dep_rcpt-like"/>
</dbReference>
<feature type="domain" description="TonB-dependent receptor plug" evidence="15">
    <location>
        <begin position="54"/>
        <end position="158"/>
    </location>
</feature>
<comment type="similarity">
    <text evidence="11 12">Belongs to the TonB-dependent receptor family.</text>
</comment>
<dbReference type="PANTHER" id="PTHR32552">
    <property type="entry name" value="FERRICHROME IRON RECEPTOR-RELATED"/>
    <property type="match status" value="1"/>
</dbReference>
<keyword evidence="17" id="KW-1185">Reference proteome</keyword>
<feature type="signal peptide" evidence="13">
    <location>
        <begin position="1"/>
        <end position="23"/>
    </location>
</feature>
<keyword evidence="8 12" id="KW-0798">TonB box</keyword>
<sequence>MRKFIVTALTGTSSLMIATSALAQTSTNAPTAQEAGPSLGNDIIVTARRREESLQDVPQTVDVVTGAALEELNITRFEDVTTVVPGLQLSQQGGVGFRTTLRGVGVDTIGGAAPNVEYYINDANVSPFALFQSMYDIGQIEVLRGPQGTLRGKASPSGSITVTTRRADLQEFGGTLQGSATGNGAINVQGGIGIPIIPGIAALRVAGVVDQNDANEVRPITPATKPFSNTSSARASLRVEPSDMLDANVTYQYLRRETEFYAQVESIGVSQPTTTPQFGGTTFIRGRDRRSVTDTPGRVDERQHLVTANANLRLAGQQLSYVGSYFDLKQNTAQPQDNANIFPDDDIRQTVATDASQWTHEVRLSSDERLFGFLDYTAGAFFLKTSGHNDIGQPRLTGANFGQPILFNIFMLPLINEGWRKERSFFGNLVAHIGEGTELSGGLRRIRITDDTTTTAIIPGFGAIPIQASNPRKFHATIYNASIKHEFSDDLMVYANTGTSFRTNAPAIGIGRPLTQGLSQFLNIDPEKSTSYEVGFKASMMDRKISISAAAFHQKFKNFLFKDTQITNFIDLVNPAGSQTDPTNWRIGGFPFLANLPVTVKGVELQVTYKPSRNFYLDAQLAYADGKIKNGTIACNDVDGDGVPDAAIPTPQQIFDVSGGNAVATCTVNQRVSTQPDWSLNLQSEYSHPISPVTAAFIRGNFTYNPSNPNNPNNRFDRVKAYGLLNLYAGLRSEDGAWELALFAKNITNTYRMLSRSDVPLSTSVSLPPQLGGASLNFPSNYVGVSSTIPREFGLSLRFAFGSR</sequence>
<dbReference type="SUPFAM" id="SSF56935">
    <property type="entry name" value="Porins"/>
    <property type="match status" value="1"/>
</dbReference>
<feature type="domain" description="TonB-dependent receptor-like beta-barrel" evidence="14">
    <location>
        <begin position="271"/>
        <end position="747"/>
    </location>
</feature>
<organism evidence="16 17">
    <name type="scientific">Sphingobium tyrosinilyticum</name>
    <dbReference type="NCBI Taxonomy" id="2715436"/>
    <lineage>
        <taxon>Bacteria</taxon>
        <taxon>Pseudomonadati</taxon>
        <taxon>Pseudomonadota</taxon>
        <taxon>Alphaproteobacteria</taxon>
        <taxon>Sphingomonadales</taxon>
        <taxon>Sphingomonadaceae</taxon>
        <taxon>Sphingobium</taxon>
    </lineage>
</organism>
<keyword evidence="2 11" id="KW-0813">Transport</keyword>
<evidence type="ECO:0000256" key="4">
    <source>
        <dbReference type="ARBA" id="ARBA00022496"/>
    </source>
</evidence>
<evidence type="ECO:0000256" key="11">
    <source>
        <dbReference type="PROSITE-ProRule" id="PRU01360"/>
    </source>
</evidence>
<keyword evidence="5 11" id="KW-0812">Transmembrane</keyword>
<evidence type="ECO:0000256" key="13">
    <source>
        <dbReference type="SAM" id="SignalP"/>
    </source>
</evidence>
<evidence type="ECO:0000259" key="15">
    <source>
        <dbReference type="Pfam" id="PF07715"/>
    </source>
</evidence>
<dbReference type="InterPro" id="IPR036942">
    <property type="entry name" value="Beta-barrel_TonB_sf"/>
</dbReference>
<dbReference type="InterPro" id="IPR000531">
    <property type="entry name" value="Beta-barrel_TonB"/>
</dbReference>
<dbReference type="Proteomes" id="UP001595957">
    <property type="component" value="Unassembled WGS sequence"/>
</dbReference>
<feature type="chain" id="PRO_5046518094" evidence="13">
    <location>
        <begin position="24"/>
        <end position="804"/>
    </location>
</feature>
<evidence type="ECO:0000256" key="8">
    <source>
        <dbReference type="ARBA" id="ARBA00023077"/>
    </source>
</evidence>
<keyword evidence="7" id="KW-0406">Ion transport</keyword>
<keyword evidence="3 11" id="KW-1134">Transmembrane beta strand</keyword>
<evidence type="ECO:0000313" key="16">
    <source>
        <dbReference type="EMBL" id="MFC4595860.1"/>
    </source>
</evidence>
<keyword evidence="4" id="KW-0410">Iron transport</keyword>
<keyword evidence="13" id="KW-0732">Signal</keyword>
<evidence type="ECO:0000256" key="5">
    <source>
        <dbReference type="ARBA" id="ARBA00022692"/>
    </source>
</evidence>
<evidence type="ECO:0000256" key="2">
    <source>
        <dbReference type="ARBA" id="ARBA00022448"/>
    </source>
</evidence>
<accession>A0ABV9F1T3</accession>
<dbReference type="Pfam" id="PF00593">
    <property type="entry name" value="TonB_dep_Rec_b-barrel"/>
    <property type="match status" value="1"/>
</dbReference>
<comment type="caution">
    <text evidence="16">The sequence shown here is derived from an EMBL/GenBank/DDBJ whole genome shotgun (WGS) entry which is preliminary data.</text>
</comment>
<comment type="subcellular location">
    <subcellularLocation>
        <location evidence="1 11">Cell outer membrane</location>
        <topology evidence="1 11">Multi-pass membrane protein</topology>
    </subcellularLocation>
</comment>
<dbReference type="Gene3D" id="2.170.130.10">
    <property type="entry name" value="TonB-dependent receptor, plug domain"/>
    <property type="match status" value="1"/>
</dbReference>
<evidence type="ECO:0000259" key="14">
    <source>
        <dbReference type="Pfam" id="PF00593"/>
    </source>
</evidence>
<dbReference type="PANTHER" id="PTHR32552:SF81">
    <property type="entry name" value="TONB-DEPENDENT OUTER MEMBRANE RECEPTOR"/>
    <property type="match status" value="1"/>
</dbReference>
<evidence type="ECO:0000256" key="9">
    <source>
        <dbReference type="ARBA" id="ARBA00023136"/>
    </source>
</evidence>
<dbReference type="RefSeq" id="WP_380806585.1">
    <property type="nucleotide sequence ID" value="NZ_JBHSFZ010000058.1"/>
</dbReference>
<keyword evidence="6" id="KW-0408">Iron</keyword>
<proteinExistence type="inferred from homology"/>
<dbReference type="InterPro" id="IPR037066">
    <property type="entry name" value="Plug_dom_sf"/>
</dbReference>
<evidence type="ECO:0000256" key="12">
    <source>
        <dbReference type="RuleBase" id="RU003357"/>
    </source>
</evidence>